<organism evidence="2 3">
    <name type="scientific">Hymenobacter humi</name>
    <dbReference type="NCBI Taxonomy" id="1411620"/>
    <lineage>
        <taxon>Bacteria</taxon>
        <taxon>Pseudomonadati</taxon>
        <taxon>Bacteroidota</taxon>
        <taxon>Cytophagia</taxon>
        <taxon>Cytophagales</taxon>
        <taxon>Hymenobacteraceae</taxon>
        <taxon>Hymenobacter</taxon>
    </lineage>
</organism>
<evidence type="ECO:0008006" key="4">
    <source>
        <dbReference type="Google" id="ProtNLM"/>
    </source>
</evidence>
<evidence type="ECO:0000256" key="1">
    <source>
        <dbReference type="SAM" id="MobiDB-lite"/>
    </source>
</evidence>
<dbReference type="Gene3D" id="2.60.40.10">
    <property type="entry name" value="Immunoglobulins"/>
    <property type="match status" value="1"/>
</dbReference>
<dbReference type="RefSeq" id="WP_380201842.1">
    <property type="nucleotide sequence ID" value="NZ_JBHTEK010000001.1"/>
</dbReference>
<evidence type="ECO:0000313" key="2">
    <source>
        <dbReference type="EMBL" id="MFC7667366.1"/>
    </source>
</evidence>
<evidence type="ECO:0000313" key="3">
    <source>
        <dbReference type="Proteomes" id="UP001596513"/>
    </source>
</evidence>
<sequence length="310" mass="33244">MYDAATPGPTSALRFTQVGLKGTSFADGRILQVTKQSNAAWSTAVFADFSNVAANNTLNTLNVRSNAAPDAGRTFRFEPISPIANDIAVQAIYTLGKIATPSALPQTVRVYLANVGTAAQASVAVTLSITGANTISETKNVALPVGAKGTVTFTALPATMALGTNTVTVSVVGDDNNTNNSMTVSRRHARPPELHRRRQAGQCRLPELQQLGSRGRIQHQIHRDQPGGAGRCPDYVWHDHQPHHLVSGSGVRCHRRQRHPRQPALRLAAAGPPLHRRRCDRGPARAAVLRHVLRGREGAGHYRHGPGHAN</sequence>
<name>A0ABW2U3D0_9BACT</name>
<keyword evidence="3" id="KW-1185">Reference proteome</keyword>
<dbReference type="InterPro" id="IPR013783">
    <property type="entry name" value="Ig-like_fold"/>
</dbReference>
<dbReference type="Proteomes" id="UP001596513">
    <property type="component" value="Unassembled WGS sequence"/>
</dbReference>
<comment type="caution">
    <text evidence="2">The sequence shown here is derived from an EMBL/GenBank/DDBJ whole genome shotgun (WGS) entry which is preliminary data.</text>
</comment>
<protein>
    <recommendedName>
        <fullName evidence="4">CARDB domain-containing protein</fullName>
    </recommendedName>
</protein>
<gene>
    <name evidence="2" type="ORF">ACFQT0_08050</name>
</gene>
<dbReference type="EMBL" id="JBHTEK010000001">
    <property type="protein sequence ID" value="MFC7667366.1"/>
    <property type="molecule type" value="Genomic_DNA"/>
</dbReference>
<feature type="compositionally biased region" description="Basic residues" evidence="1">
    <location>
        <begin position="185"/>
        <end position="198"/>
    </location>
</feature>
<feature type="region of interest" description="Disordered" evidence="1">
    <location>
        <begin position="177"/>
        <end position="198"/>
    </location>
</feature>
<accession>A0ABW2U3D0</accession>
<proteinExistence type="predicted"/>
<reference evidence="3" key="1">
    <citation type="journal article" date="2019" name="Int. J. Syst. Evol. Microbiol.">
        <title>The Global Catalogue of Microorganisms (GCM) 10K type strain sequencing project: providing services to taxonomists for standard genome sequencing and annotation.</title>
        <authorList>
            <consortium name="The Broad Institute Genomics Platform"/>
            <consortium name="The Broad Institute Genome Sequencing Center for Infectious Disease"/>
            <person name="Wu L."/>
            <person name="Ma J."/>
        </authorList>
    </citation>
    <scope>NUCLEOTIDE SEQUENCE [LARGE SCALE GENOMIC DNA]</scope>
    <source>
        <strain evidence="3">JCM 19635</strain>
    </source>
</reference>